<dbReference type="SUPFAM" id="SSF50182">
    <property type="entry name" value="Sm-like ribonucleoproteins"/>
    <property type="match status" value="1"/>
</dbReference>
<dbReference type="GO" id="GO:0003729">
    <property type="term" value="F:mRNA binding"/>
    <property type="evidence" value="ECO:0007669"/>
    <property type="project" value="TreeGrafter"/>
</dbReference>
<comment type="similarity">
    <text evidence="4">Belongs to the snRNP Sm proteins family.</text>
</comment>
<protein>
    <recommendedName>
        <fullName evidence="4">U6 snRNA-associated Sm-like protein LSm1</fullName>
    </recommendedName>
</protein>
<feature type="domain" description="Sm" evidence="5">
    <location>
        <begin position="12"/>
        <end position="91"/>
    </location>
</feature>
<accession>A0A4Z2DB93</accession>
<gene>
    <name evidence="4" type="primary">LSM1</name>
    <name evidence="6" type="ORF">EWB00_002677</name>
</gene>
<keyword evidence="1 4" id="KW-0963">Cytoplasm</keyword>
<comment type="subcellular location">
    <subcellularLocation>
        <location evidence="4">Cytoplasm</location>
    </subcellularLocation>
    <subcellularLocation>
        <location evidence="4">Cytoplasm</location>
        <location evidence="4">P-body</location>
    </subcellularLocation>
</comment>
<dbReference type="GO" id="GO:1990726">
    <property type="term" value="C:Lsm1-7-Pat1 complex"/>
    <property type="evidence" value="ECO:0007669"/>
    <property type="project" value="TreeGrafter"/>
</dbReference>
<evidence type="ECO:0000256" key="2">
    <source>
        <dbReference type="ARBA" id="ARBA00022884"/>
    </source>
</evidence>
<evidence type="ECO:0000256" key="3">
    <source>
        <dbReference type="ARBA" id="ARBA00023274"/>
    </source>
</evidence>
<dbReference type="Gene3D" id="2.30.30.100">
    <property type="match status" value="1"/>
</dbReference>
<dbReference type="OrthoDB" id="422364at2759"/>
<reference evidence="6 7" key="1">
    <citation type="submission" date="2019-03" db="EMBL/GenBank/DDBJ databases">
        <title>An improved genome assembly of the fluke Schistosoma japonicum.</title>
        <authorList>
            <person name="Hu W."/>
            <person name="Luo F."/>
            <person name="Yin M."/>
            <person name="Mo X."/>
            <person name="Sun C."/>
            <person name="Wu Q."/>
            <person name="Zhu B."/>
            <person name="Xiang M."/>
            <person name="Wang J."/>
            <person name="Wang Y."/>
            <person name="Zhang T."/>
            <person name="Xu B."/>
            <person name="Zheng H."/>
            <person name="Feng Z."/>
        </authorList>
    </citation>
    <scope>NUCLEOTIDE SEQUENCE [LARGE SCALE GENOMIC DNA]</scope>
    <source>
        <strain evidence="6">HuSjv2</strain>
        <tissue evidence="6">Worms</tissue>
    </source>
</reference>
<keyword evidence="4" id="KW-0507">mRNA processing</keyword>
<evidence type="ECO:0000313" key="7">
    <source>
        <dbReference type="Proteomes" id="UP000311919"/>
    </source>
</evidence>
<dbReference type="GO" id="GO:0000290">
    <property type="term" value="P:deadenylation-dependent decapping of nuclear-transcribed mRNA"/>
    <property type="evidence" value="ECO:0007669"/>
    <property type="project" value="TreeGrafter"/>
</dbReference>
<dbReference type="GO" id="GO:1990904">
    <property type="term" value="C:ribonucleoprotein complex"/>
    <property type="evidence" value="ECO:0007669"/>
    <property type="project" value="UniProtKB-KW"/>
</dbReference>
<comment type="function">
    <text evidence="4">Probably involved with other LSm subunits in the general process of degradation of mRNAs.</text>
</comment>
<dbReference type="PANTHER" id="PTHR15588">
    <property type="entry name" value="LSM1"/>
    <property type="match status" value="1"/>
</dbReference>
<dbReference type="GO" id="GO:0000932">
    <property type="term" value="C:P-body"/>
    <property type="evidence" value="ECO:0007669"/>
    <property type="project" value="UniProtKB-SubCell"/>
</dbReference>
<name>A0A4Z2DB93_SCHJA</name>
<keyword evidence="3 4" id="KW-0687">Ribonucleoprotein</keyword>
<dbReference type="SMART" id="SM00651">
    <property type="entry name" value="Sm"/>
    <property type="match status" value="1"/>
</dbReference>
<proteinExistence type="inferred from homology"/>
<dbReference type="Proteomes" id="UP000311919">
    <property type="component" value="Unassembled WGS sequence"/>
</dbReference>
<dbReference type="STRING" id="6182.A0A4Z2DB93"/>
<dbReference type="InterPro" id="IPR044642">
    <property type="entry name" value="PTHR15588"/>
</dbReference>
<dbReference type="AlphaFoldDB" id="A0A4Z2DB93"/>
<dbReference type="InterPro" id="IPR034104">
    <property type="entry name" value="Lsm1"/>
</dbReference>
<dbReference type="EMBL" id="SKCS01000185">
    <property type="protein sequence ID" value="TNN13744.1"/>
    <property type="molecule type" value="Genomic_DNA"/>
</dbReference>
<comment type="subunit">
    <text evidence="4">LSm subunits form a heteromer with a donut shape.</text>
</comment>
<organism evidence="6 7">
    <name type="scientific">Schistosoma japonicum</name>
    <name type="common">Blood fluke</name>
    <dbReference type="NCBI Taxonomy" id="6182"/>
    <lineage>
        <taxon>Eukaryota</taxon>
        <taxon>Metazoa</taxon>
        <taxon>Spiralia</taxon>
        <taxon>Lophotrochozoa</taxon>
        <taxon>Platyhelminthes</taxon>
        <taxon>Trematoda</taxon>
        <taxon>Digenea</taxon>
        <taxon>Strigeidida</taxon>
        <taxon>Schistosomatoidea</taxon>
        <taxon>Schistosomatidae</taxon>
        <taxon>Schistosoma</taxon>
    </lineage>
</organism>
<evidence type="ECO:0000256" key="1">
    <source>
        <dbReference type="ARBA" id="ARBA00022490"/>
    </source>
</evidence>
<evidence type="ECO:0000256" key="4">
    <source>
        <dbReference type="RuleBase" id="RU365047"/>
    </source>
</evidence>
<dbReference type="GO" id="GO:0006397">
    <property type="term" value="P:mRNA processing"/>
    <property type="evidence" value="ECO:0007669"/>
    <property type="project" value="UniProtKB-UniRule"/>
</dbReference>
<keyword evidence="7" id="KW-1185">Reference proteome</keyword>
<dbReference type="InterPro" id="IPR010920">
    <property type="entry name" value="LSM_dom_sf"/>
</dbReference>
<keyword evidence="2 4" id="KW-0694">RNA-binding</keyword>
<evidence type="ECO:0000313" key="6">
    <source>
        <dbReference type="EMBL" id="TNN13744.1"/>
    </source>
</evidence>
<sequence length="150" mass="17004">MPAFENNYPGAASLIQDIGKKMVVSLRGGRMFIGFLRIIDQFGKVSCYIHRSTGNVVLHNAVERIHVENKFCDVPQGILLIRGENIIIIGDLNPEVNIDEKLERVSEKEIYKLQQEQTAARKELAKKRAELFAMRGLGLPDFLDIMFDDT</sequence>
<comment type="caution">
    <text evidence="6">The sequence shown here is derived from an EMBL/GenBank/DDBJ whole genome shotgun (WGS) entry which is preliminary data.</text>
</comment>
<dbReference type="PANTHER" id="PTHR15588:SF8">
    <property type="entry name" value="U6 SNRNA-ASSOCIATED SM-LIKE PROTEIN LSM1"/>
    <property type="match status" value="1"/>
</dbReference>
<evidence type="ECO:0000259" key="5">
    <source>
        <dbReference type="SMART" id="SM00651"/>
    </source>
</evidence>
<dbReference type="InterPro" id="IPR001163">
    <property type="entry name" value="Sm_dom_euk/arc"/>
</dbReference>
<dbReference type="CDD" id="cd01728">
    <property type="entry name" value="LSm1"/>
    <property type="match status" value="1"/>
</dbReference>